<evidence type="ECO:0000313" key="1">
    <source>
        <dbReference type="EMBL" id="KKM20540.1"/>
    </source>
</evidence>
<dbReference type="EMBL" id="LAZR01013744">
    <property type="protein sequence ID" value="KKM20540.1"/>
    <property type="molecule type" value="Genomic_DNA"/>
</dbReference>
<sequence>MRLFTLDKGYFWDIDRFRFFTESEKCAISDALKLVLRTTEKVDAFNIKGGMNEMMKNMIDEVDKSLK</sequence>
<name>A0A0F9KYJ2_9ZZZZ</name>
<accession>A0A0F9KYJ2</accession>
<reference evidence="1" key="1">
    <citation type="journal article" date="2015" name="Nature">
        <title>Complex archaea that bridge the gap between prokaryotes and eukaryotes.</title>
        <authorList>
            <person name="Spang A."/>
            <person name="Saw J.H."/>
            <person name="Jorgensen S.L."/>
            <person name="Zaremba-Niedzwiedzka K."/>
            <person name="Martijn J."/>
            <person name="Lind A.E."/>
            <person name="van Eijk R."/>
            <person name="Schleper C."/>
            <person name="Guy L."/>
            <person name="Ettema T.J."/>
        </authorList>
    </citation>
    <scope>NUCLEOTIDE SEQUENCE</scope>
</reference>
<protein>
    <submittedName>
        <fullName evidence="1">Uncharacterized protein</fullName>
    </submittedName>
</protein>
<proteinExistence type="predicted"/>
<dbReference type="AlphaFoldDB" id="A0A0F9KYJ2"/>
<gene>
    <name evidence="1" type="ORF">LCGC14_1644450</name>
</gene>
<comment type="caution">
    <text evidence="1">The sequence shown here is derived from an EMBL/GenBank/DDBJ whole genome shotgun (WGS) entry which is preliminary data.</text>
</comment>
<organism evidence="1">
    <name type="scientific">marine sediment metagenome</name>
    <dbReference type="NCBI Taxonomy" id="412755"/>
    <lineage>
        <taxon>unclassified sequences</taxon>
        <taxon>metagenomes</taxon>
        <taxon>ecological metagenomes</taxon>
    </lineage>
</organism>